<dbReference type="RefSeq" id="WP_198825606.1">
    <property type="nucleotide sequence ID" value="NZ_JAEILT010000030.1"/>
</dbReference>
<reference evidence="2 3" key="1">
    <citation type="submission" date="2020-12" db="EMBL/GenBank/DDBJ databases">
        <title>Draft genome sequences of nine environmental bacterial isolates colonizing plastic.</title>
        <authorList>
            <person name="Borre I."/>
            <person name="Sonnenschein E.C."/>
        </authorList>
    </citation>
    <scope>NUCLEOTIDE SEQUENCE [LARGE SCALE GENOMIC DNA]</scope>
    <source>
        <strain evidence="2 3">IB30</strain>
    </source>
</reference>
<comment type="caution">
    <text evidence="2">The sequence shown here is derived from an EMBL/GenBank/DDBJ whole genome shotgun (WGS) entry which is preliminary data.</text>
</comment>
<dbReference type="EMBL" id="JAEILT010000030">
    <property type="protein sequence ID" value="MBJ2138214.1"/>
    <property type="molecule type" value="Genomic_DNA"/>
</dbReference>
<gene>
    <name evidence="2" type="ORF">JEU11_17260</name>
</gene>
<feature type="transmembrane region" description="Helical" evidence="1">
    <location>
        <begin position="12"/>
        <end position="36"/>
    </location>
</feature>
<keyword evidence="1" id="KW-0472">Membrane</keyword>
<feature type="transmembrane region" description="Helical" evidence="1">
    <location>
        <begin position="103"/>
        <end position="125"/>
    </location>
</feature>
<proteinExistence type="predicted"/>
<feature type="transmembrane region" description="Helical" evidence="1">
    <location>
        <begin position="175"/>
        <end position="194"/>
    </location>
</feature>
<feature type="transmembrane region" description="Helical" evidence="1">
    <location>
        <begin position="56"/>
        <end position="82"/>
    </location>
</feature>
<accession>A0ABS0WIC3</accession>
<organism evidence="2 3">
    <name type="scientific">Paraglaciecola chathamensis</name>
    <dbReference type="NCBI Taxonomy" id="368405"/>
    <lineage>
        <taxon>Bacteria</taxon>
        <taxon>Pseudomonadati</taxon>
        <taxon>Pseudomonadota</taxon>
        <taxon>Gammaproteobacteria</taxon>
        <taxon>Alteromonadales</taxon>
        <taxon>Alteromonadaceae</taxon>
        <taxon>Paraglaciecola</taxon>
    </lineage>
</organism>
<sequence>MLHKLSGQAKILVLLGLFVVYVCLELSLNLLLIDMYAKPLQDVFGEYQLTAERLELFGRTLSGFGLALGIISFVPGHLFNFLGGANRATLLSDERVISKQGKWLFRPVAFVLLWALIIPFLRIAIDATVDGTSNEKKLSAVRAIVYKEAYLAESVTIEGFPEFDEIVSDPQRKDLVVALIPSLAFFSGGFNHLIESNLQNMADVFLQNRQEEAFSKEALPRIREFDGAYKSEWAKYRKATQEYAQASRRENNYALIEQERTELLNQANGRINQRWRTFSDELLKADDFRKDYAENETIVGVYRGLRDKYQSSKCDRECRQFYKAEFAKYLTNLTFESGERFGVYLTADDANLTKLLKSKYQLMGMFTRGRRAYLYRAYGISEEMEYEQYTQSQMATNLAIALFKENDVHVPENWSMQDMRALRQGITQKYQGRAQALWEKYQNSSKFGGVPMKDLDRVDFARLHEIEVMAQIILGPYYMESFTPSIAESRYKKMWLDSQDNISFIQMVTSTAATAAFSPGGSMFQLGKDAVKLAVIPPVSIAASLLAIFLLFIKLGLYLWARSKVYFMLAMGLGVFAFGMPVGKSVMGENSYHGMMVAFAEEFSDVDTFDKTFTVGFGYVLDLENGIFKTYRGLDVVNAVASVVYQKLPRDESGQPIALPEPSDFSLRAYDNFAYSILDFTPDMLGLGEVTSPFNSNITVLKQDMNVGAYLGVRLEDKKVAEVRMPNFMQGTDIGLLAEQRLFYQPDWQALALEYISNVDDPSYWLQLAQGDVAKETLMQRLERNMATYLNNTPSTLALLNSLNEKGQSNLILLELERSKKYRCFVLGTVTAQMISESIESNHIAYEELPNCKARI</sequence>
<evidence type="ECO:0000313" key="2">
    <source>
        <dbReference type="EMBL" id="MBJ2138214.1"/>
    </source>
</evidence>
<dbReference type="Proteomes" id="UP000649232">
    <property type="component" value="Unassembled WGS sequence"/>
</dbReference>
<feature type="transmembrane region" description="Helical" evidence="1">
    <location>
        <begin position="533"/>
        <end position="553"/>
    </location>
</feature>
<evidence type="ECO:0000256" key="1">
    <source>
        <dbReference type="SAM" id="Phobius"/>
    </source>
</evidence>
<protein>
    <recommendedName>
        <fullName evidence="4">RDD domain-containing protein</fullName>
    </recommendedName>
</protein>
<keyword evidence="1" id="KW-0812">Transmembrane</keyword>
<keyword evidence="1" id="KW-1133">Transmembrane helix</keyword>
<feature type="transmembrane region" description="Helical" evidence="1">
    <location>
        <begin position="565"/>
        <end position="583"/>
    </location>
</feature>
<evidence type="ECO:0008006" key="4">
    <source>
        <dbReference type="Google" id="ProtNLM"/>
    </source>
</evidence>
<evidence type="ECO:0000313" key="3">
    <source>
        <dbReference type="Proteomes" id="UP000649232"/>
    </source>
</evidence>
<feature type="transmembrane region" description="Helical" evidence="1">
    <location>
        <begin position="502"/>
        <end position="521"/>
    </location>
</feature>
<name>A0ABS0WIC3_9ALTE</name>